<dbReference type="SMART" id="SM00288">
    <property type="entry name" value="VHS"/>
    <property type="match status" value="1"/>
</dbReference>
<comment type="similarity">
    <text evidence="3 12">Belongs to the VPS27 family.</text>
</comment>
<dbReference type="InterPro" id="IPR017455">
    <property type="entry name" value="Znf_FYVE-rel"/>
</dbReference>
<dbReference type="HOGENOM" id="CLU_011862_2_1_1"/>
<keyword evidence="7" id="KW-0677">Repeat</keyword>
<dbReference type="SUPFAM" id="SSF48464">
    <property type="entry name" value="ENTH/VHS domain"/>
    <property type="match status" value="1"/>
</dbReference>
<evidence type="ECO:0000313" key="18">
    <source>
        <dbReference type="Proteomes" id="UP000012174"/>
    </source>
</evidence>
<dbReference type="GO" id="GO:0006623">
    <property type="term" value="P:protein targeting to vacuole"/>
    <property type="evidence" value="ECO:0007669"/>
    <property type="project" value="TreeGrafter"/>
</dbReference>
<dbReference type="Gene3D" id="1.20.5.1940">
    <property type="match status" value="1"/>
</dbReference>
<dbReference type="GO" id="GO:0043130">
    <property type="term" value="F:ubiquitin binding"/>
    <property type="evidence" value="ECO:0007669"/>
    <property type="project" value="InterPro"/>
</dbReference>
<evidence type="ECO:0000256" key="8">
    <source>
        <dbReference type="ARBA" id="ARBA00022753"/>
    </source>
</evidence>
<keyword evidence="18" id="KW-1185">Reference proteome</keyword>
<accession>M7SUF4</accession>
<dbReference type="GO" id="GO:0008270">
    <property type="term" value="F:zinc ion binding"/>
    <property type="evidence" value="ECO:0007669"/>
    <property type="project" value="UniProtKB-KW"/>
</dbReference>
<feature type="domain" description="VHS" evidence="16">
    <location>
        <begin position="27"/>
        <end position="151"/>
    </location>
</feature>
<dbReference type="InterPro" id="IPR049425">
    <property type="entry name" value="Vps27_GAT-like"/>
</dbReference>
<dbReference type="GO" id="GO:0043328">
    <property type="term" value="P:protein transport to vacuole involved in ubiquitin-dependent protein catabolic process via the multivesicular body sorting pathway"/>
    <property type="evidence" value="ECO:0007669"/>
    <property type="project" value="TreeGrafter"/>
</dbReference>
<evidence type="ECO:0000256" key="11">
    <source>
        <dbReference type="ARBA" id="ARBA00023136"/>
    </source>
</evidence>
<proteinExistence type="inferred from homology"/>
<dbReference type="CDD" id="cd16979">
    <property type="entry name" value="VHS_Vps27"/>
    <property type="match status" value="1"/>
</dbReference>
<evidence type="ECO:0000256" key="2">
    <source>
        <dbReference type="ARBA" id="ARBA00004125"/>
    </source>
</evidence>
<dbReference type="InterPro" id="IPR013083">
    <property type="entry name" value="Znf_RING/FYVE/PHD"/>
</dbReference>
<gene>
    <name evidence="17" type="ORF">UCREL1_11815</name>
</gene>
<evidence type="ECO:0000256" key="12">
    <source>
        <dbReference type="PIRNR" id="PIRNR036956"/>
    </source>
</evidence>
<dbReference type="AlphaFoldDB" id="M7SUF4"/>
<protein>
    <recommendedName>
        <fullName evidence="5 12">Vacuolar protein sorting-associated protein 27</fullName>
    </recommendedName>
</protein>
<evidence type="ECO:0000256" key="1">
    <source>
        <dbReference type="ARBA" id="ARBA00003067"/>
    </source>
</evidence>
<keyword evidence="10" id="KW-0862">Zinc</keyword>
<organism evidence="17 18">
    <name type="scientific">Eutypa lata (strain UCR-EL1)</name>
    <name type="common">Grapevine dieback disease fungus</name>
    <name type="synonym">Eutypa armeniacae</name>
    <dbReference type="NCBI Taxonomy" id="1287681"/>
    <lineage>
        <taxon>Eukaryota</taxon>
        <taxon>Fungi</taxon>
        <taxon>Dikarya</taxon>
        <taxon>Ascomycota</taxon>
        <taxon>Pezizomycotina</taxon>
        <taxon>Sordariomycetes</taxon>
        <taxon>Xylariomycetidae</taxon>
        <taxon>Xylariales</taxon>
        <taxon>Diatrypaceae</taxon>
        <taxon>Eutypa</taxon>
    </lineage>
</organism>
<evidence type="ECO:0000256" key="9">
    <source>
        <dbReference type="ARBA" id="ARBA00022771"/>
    </source>
</evidence>
<dbReference type="InterPro" id="IPR011011">
    <property type="entry name" value="Znf_FYVE_PHD"/>
</dbReference>
<name>M7SUF4_EUTLA</name>
<evidence type="ECO:0000256" key="10">
    <source>
        <dbReference type="ARBA" id="ARBA00022833"/>
    </source>
</evidence>
<dbReference type="Gene3D" id="1.25.40.90">
    <property type="match status" value="1"/>
</dbReference>
<keyword evidence="6" id="KW-0479">Metal-binding</keyword>
<evidence type="ECO:0000256" key="4">
    <source>
        <dbReference type="ARBA" id="ARBA00011446"/>
    </source>
</evidence>
<dbReference type="Proteomes" id="UP000012174">
    <property type="component" value="Unassembled WGS sequence"/>
</dbReference>
<dbReference type="GO" id="GO:0010008">
    <property type="term" value="C:endosome membrane"/>
    <property type="evidence" value="ECO:0007669"/>
    <property type="project" value="UniProtKB-SubCell"/>
</dbReference>
<dbReference type="InterPro" id="IPR008942">
    <property type="entry name" value="ENTH_VHS"/>
</dbReference>
<dbReference type="InterPro" id="IPR017073">
    <property type="entry name" value="HGS/VPS27"/>
</dbReference>
<dbReference type="SMART" id="SM00726">
    <property type="entry name" value="UIM"/>
    <property type="match status" value="2"/>
</dbReference>
<dbReference type="GO" id="GO:0032266">
    <property type="term" value="F:phosphatidylinositol-3-phosphate binding"/>
    <property type="evidence" value="ECO:0007669"/>
    <property type="project" value="TreeGrafter"/>
</dbReference>
<dbReference type="OrthoDB" id="957735at2759"/>
<evidence type="ECO:0000259" key="16">
    <source>
        <dbReference type="PROSITE" id="PS50179"/>
    </source>
</evidence>
<dbReference type="InterPro" id="IPR003903">
    <property type="entry name" value="UIM_dom"/>
</dbReference>
<feature type="domain" description="FYVE-type" evidence="15">
    <location>
        <begin position="169"/>
        <end position="229"/>
    </location>
</feature>
<evidence type="ECO:0000256" key="7">
    <source>
        <dbReference type="ARBA" id="ARBA00022737"/>
    </source>
</evidence>
<comment type="subcellular location">
    <subcellularLocation>
        <location evidence="2 12">Endosome membrane</location>
        <topology evidence="2 12">Peripheral membrane protein</topology>
        <orientation evidence="2 12">Cytoplasmic side</orientation>
    </subcellularLocation>
</comment>
<dbReference type="PIRSF" id="PIRSF036956">
    <property type="entry name" value="Hrs_Vps27"/>
    <property type="match status" value="1"/>
</dbReference>
<evidence type="ECO:0000256" key="5">
    <source>
        <dbReference type="ARBA" id="ARBA00017753"/>
    </source>
</evidence>
<sequence>MMSGWFSNSANSALDEQIEKATSSSLEDIALNLEISDIIRSRTVQPKDAMRSLKRRIGAKNPNQQLSALSLTDTCVKNGGSHFLVEIASREFMDNLTSLLHAVGPAAVNQEVKGKMLELIQSWAIATEGRYDLKYVDDTYRTLQKDGFQFPPRVTVSSSMIDSSAPPEWIDSDVCMRCRTPFTFTNRKHHCRNCGNCFDQQCSSKTLPLPHLGILQPVRVDDGCHAKLTDKSNRGGPSANQERSPVVSSFPHKNRSTSAAMKPRAARVDDDFDEDLKKALAMSLEEVQTHSKGYVPPTHNAPATSQPKTNGNSTPTVKAQEEEDDDLKAAIAASLADMEEQKQRHAAVLKQQTDSTPVASAAQFVLPKNDYELTPVEAENINLFSTLVDRLQTQPPGTILREPQIQELYDSIGTLRPKLARTYGETMSKHGNGNL</sequence>
<dbReference type="Pfam" id="PF00790">
    <property type="entry name" value="VHS"/>
    <property type="match status" value="1"/>
</dbReference>
<dbReference type="PROSITE" id="PS50178">
    <property type="entry name" value="ZF_FYVE"/>
    <property type="match status" value="1"/>
</dbReference>
<dbReference type="Pfam" id="PF02809">
    <property type="entry name" value="UIM"/>
    <property type="match status" value="2"/>
</dbReference>
<dbReference type="PROSITE" id="PS50330">
    <property type="entry name" value="UIM"/>
    <property type="match status" value="2"/>
</dbReference>
<dbReference type="SMART" id="SM00064">
    <property type="entry name" value="FYVE"/>
    <property type="match status" value="1"/>
</dbReference>
<evidence type="ECO:0000313" key="17">
    <source>
        <dbReference type="EMBL" id="EMR61256.1"/>
    </source>
</evidence>
<dbReference type="KEGG" id="ela:UCREL1_11815"/>
<comment type="function">
    <text evidence="1 12">Component of the ESCRT-0 complex which is the sorting receptor for ubiquitinated cargo proteins at the multivesicular body (MVB) and recruits ESCRT-I to the MVB outer membrane.</text>
</comment>
<dbReference type="PROSITE" id="PS50179">
    <property type="entry name" value="VHS"/>
    <property type="match status" value="1"/>
</dbReference>
<comment type="subunit">
    <text evidence="4 12">Component of the ESCRT-0 complex composed of HSE1 and VPS27.</text>
</comment>
<evidence type="ECO:0000256" key="3">
    <source>
        <dbReference type="ARBA" id="ARBA00008597"/>
    </source>
</evidence>
<feature type="compositionally biased region" description="Polar residues" evidence="14">
    <location>
        <begin position="301"/>
        <end position="317"/>
    </location>
</feature>
<dbReference type="PANTHER" id="PTHR47794:SF1">
    <property type="entry name" value="VACUOLAR PROTEIN SORTING-ASSOCIATED PROTEIN 27"/>
    <property type="match status" value="1"/>
</dbReference>
<dbReference type="FunFam" id="3.30.40.10:FF:000161">
    <property type="entry name" value="Vacuolar protein sorting-associated protein 27"/>
    <property type="match status" value="1"/>
</dbReference>
<dbReference type="FunFam" id="1.25.40.90:FF:000031">
    <property type="entry name" value="Vacuolar protein sorting-associated protein 27"/>
    <property type="match status" value="1"/>
</dbReference>
<evidence type="ECO:0000256" key="14">
    <source>
        <dbReference type="SAM" id="MobiDB-lite"/>
    </source>
</evidence>
<dbReference type="Pfam" id="PF01363">
    <property type="entry name" value="FYVE"/>
    <property type="match status" value="1"/>
</dbReference>
<keyword evidence="11 12" id="KW-0472">Membrane</keyword>
<feature type="region of interest" description="Disordered" evidence="14">
    <location>
        <begin position="290"/>
        <end position="323"/>
    </location>
</feature>
<dbReference type="InterPro" id="IPR002014">
    <property type="entry name" value="VHS_dom"/>
</dbReference>
<evidence type="ECO:0000259" key="15">
    <source>
        <dbReference type="PROSITE" id="PS50178"/>
    </source>
</evidence>
<dbReference type="eggNOG" id="KOG1818">
    <property type="taxonomic scope" value="Eukaryota"/>
</dbReference>
<dbReference type="Gene3D" id="6.10.140.100">
    <property type="match status" value="1"/>
</dbReference>
<reference evidence="18" key="1">
    <citation type="journal article" date="2013" name="Genome Announc.">
        <title>Draft genome sequence of the grapevine dieback fungus Eutypa lata UCR-EL1.</title>
        <authorList>
            <person name="Blanco-Ulate B."/>
            <person name="Rolshausen P.E."/>
            <person name="Cantu D."/>
        </authorList>
    </citation>
    <scope>NUCLEOTIDE SEQUENCE [LARGE SCALE GENOMIC DNA]</scope>
    <source>
        <strain evidence="18">UCR-EL1</strain>
    </source>
</reference>
<keyword evidence="9 13" id="KW-0863">Zinc-finger</keyword>
<dbReference type="GO" id="GO:0033565">
    <property type="term" value="C:ESCRT-0 complex"/>
    <property type="evidence" value="ECO:0007669"/>
    <property type="project" value="TreeGrafter"/>
</dbReference>
<dbReference type="SUPFAM" id="SSF57903">
    <property type="entry name" value="FYVE/PHD zinc finger"/>
    <property type="match status" value="1"/>
</dbReference>
<feature type="compositionally biased region" description="Polar residues" evidence="14">
    <location>
        <begin position="238"/>
        <end position="247"/>
    </location>
</feature>
<dbReference type="EMBL" id="KB707671">
    <property type="protein sequence ID" value="EMR61256.1"/>
    <property type="molecule type" value="Genomic_DNA"/>
</dbReference>
<evidence type="ECO:0000256" key="13">
    <source>
        <dbReference type="PROSITE-ProRule" id="PRU00091"/>
    </source>
</evidence>
<keyword evidence="8 12" id="KW-0967">Endosome</keyword>
<dbReference type="STRING" id="1287681.M7SUF4"/>
<dbReference type="InterPro" id="IPR000306">
    <property type="entry name" value="Znf_FYVE"/>
</dbReference>
<dbReference type="OMA" id="HTWGGNT"/>
<dbReference type="Pfam" id="PF21356">
    <property type="entry name" value="Vps27_GAT-like"/>
    <property type="match status" value="1"/>
</dbReference>
<dbReference type="CDD" id="cd15735">
    <property type="entry name" value="FYVE_spVPS27p_like"/>
    <property type="match status" value="1"/>
</dbReference>
<dbReference type="Gene3D" id="3.30.40.10">
    <property type="entry name" value="Zinc/RING finger domain, C3HC4 (zinc finger)"/>
    <property type="match status" value="1"/>
</dbReference>
<feature type="region of interest" description="Disordered" evidence="14">
    <location>
        <begin position="225"/>
        <end position="267"/>
    </location>
</feature>
<dbReference type="PANTHER" id="PTHR47794">
    <property type="entry name" value="VACUOLAR PROTEIN SORTING-ASSOCIATED PROTEIN 27"/>
    <property type="match status" value="1"/>
</dbReference>
<evidence type="ECO:0000256" key="6">
    <source>
        <dbReference type="ARBA" id="ARBA00022723"/>
    </source>
</evidence>